<keyword evidence="5 13" id="KW-0067">ATP-binding</keyword>
<dbReference type="PANTHER" id="PTHR24221">
    <property type="entry name" value="ATP-BINDING CASSETTE SUB-FAMILY B"/>
    <property type="match status" value="1"/>
</dbReference>
<dbReference type="InterPro" id="IPR011527">
    <property type="entry name" value="ABC1_TM_dom"/>
</dbReference>
<feature type="transmembrane region" description="Helical" evidence="10">
    <location>
        <begin position="181"/>
        <end position="199"/>
    </location>
</feature>
<dbReference type="PROSITE" id="PS00211">
    <property type="entry name" value="ABC_TRANSPORTER_1"/>
    <property type="match status" value="1"/>
</dbReference>
<dbReference type="Proteomes" id="UP000799776">
    <property type="component" value="Unassembled WGS sequence"/>
</dbReference>
<feature type="transmembrane region" description="Helical" evidence="10">
    <location>
        <begin position="205"/>
        <end position="224"/>
    </location>
</feature>
<protein>
    <submittedName>
        <fullName evidence="13">ATP-binding cassette-type vacuolar membrane transporter-like protein Hmt1</fullName>
    </submittedName>
</protein>
<keyword evidence="4" id="KW-0547">Nucleotide-binding</keyword>
<feature type="transmembrane region" description="Helical" evidence="10">
    <location>
        <begin position="348"/>
        <end position="366"/>
    </location>
</feature>
<evidence type="ECO:0000256" key="2">
    <source>
        <dbReference type="ARBA" id="ARBA00022448"/>
    </source>
</evidence>
<feature type="region of interest" description="Disordered" evidence="9">
    <location>
        <begin position="139"/>
        <end position="170"/>
    </location>
</feature>
<organism evidence="13 14">
    <name type="scientific">Saccharata proteae CBS 121410</name>
    <dbReference type="NCBI Taxonomy" id="1314787"/>
    <lineage>
        <taxon>Eukaryota</taxon>
        <taxon>Fungi</taxon>
        <taxon>Dikarya</taxon>
        <taxon>Ascomycota</taxon>
        <taxon>Pezizomycotina</taxon>
        <taxon>Dothideomycetes</taxon>
        <taxon>Dothideomycetes incertae sedis</taxon>
        <taxon>Botryosphaeriales</taxon>
        <taxon>Saccharataceae</taxon>
        <taxon>Saccharata</taxon>
    </lineage>
</organism>
<proteinExistence type="inferred from homology"/>
<evidence type="ECO:0000256" key="9">
    <source>
        <dbReference type="SAM" id="MobiDB-lite"/>
    </source>
</evidence>
<evidence type="ECO:0000256" key="5">
    <source>
        <dbReference type="ARBA" id="ARBA00022840"/>
    </source>
</evidence>
<dbReference type="Pfam" id="PF00664">
    <property type="entry name" value="ABC_membrane"/>
    <property type="match status" value="1"/>
</dbReference>
<feature type="transmembrane region" description="Helical" evidence="10">
    <location>
        <begin position="320"/>
        <end position="342"/>
    </location>
</feature>
<dbReference type="OrthoDB" id="6500128at2759"/>
<dbReference type="Gene3D" id="3.40.50.300">
    <property type="entry name" value="P-loop containing nucleotide triphosphate hydrolases"/>
    <property type="match status" value="1"/>
</dbReference>
<dbReference type="SMART" id="SM00382">
    <property type="entry name" value="AAA"/>
    <property type="match status" value="1"/>
</dbReference>
<keyword evidence="14" id="KW-1185">Reference proteome</keyword>
<keyword evidence="2" id="KW-0813">Transport</keyword>
<feature type="domain" description="ABC transporter" evidence="11">
    <location>
        <begin position="527"/>
        <end position="761"/>
    </location>
</feature>
<evidence type="ECO:0000256" key="8">
    <source>
        <dbReference type="ARBA" id="ARBA00024363"/>
    </source>
</evidence>
<evidence type="ECO:0000259" key="11">
    <source>
        <dbReference type="PROSITE" id="PS50893"/>
    </source>
</evidence>
<comment type="similarity">
    <text evidence="8">Belongs to the ABC transporter superfamily. ABCB family. Heavy Metal importer (TC 3.A.1.210) subfamily.</text>
</comment>
<reference evidence="13" key="1">
    <citation type="journal article" date="2020" name="Stud. Mycol.">
        <title>101 Dothideomycetes genomes: a test case for predicting lifestyles and emergence of pathogens.</title>
        <authorList>
            <person name="Haridas S."/>
            <person name="Albert R."/>
            <person name="Binder M."/>
            <person name="Bloem J."/>
            <person name="Labutti K."/>
            <person name="Salamov A."/>
            <person name="Andreopoulos B."/>
            <person name="Baker S."/>
            <person name="Barry K."/>
            <person name="Bills G."/>
            <person name="Bluhm B."/>
            <person name="Cannon C."/>
            <person name="Castanera R."/>
            <person name="Culley D."/>
            <person name="Daum C."/>
            <person name="Ezra D."/>
            <person name="Gonzalez J."/>
            <person name="Henrissat B."/>
            <person name="Kuo A."/>
            <person name="Liang C."/>
            <person name="Lipzen A."/>
            <person name="Lutzoni F."/>
            <person name="Magnuson J."/>
            <person name="Mondo S."/>
            <person name="Nolan M."/>
            <person name="Ohm R."/>
            <person name="Pangilinan J."/>
            <person name="Park H.-J."/>
            <person name="Ramirez L."/>
            <person name="Alfaro M."/>
            <person name="Sun H."/>
            <person name="Tritt A."/>
            <person name="Yoshinaga Y."/>
            <person name="Zwiers L.-H."/>
            <person name="Turgeon B."/>
            <person name="Goodwin S."/>
            <person name="Spatafora J."/>
            <person name="Crous P."/>
            <person name="Grigoriev I."/>
        </authorList>
    </citation>
    <scope>NUCLEOTIDE SEQUENCE</scope>
    <source>
        <strain evidence="13">CBS 121410</strain>
    </source>
</reference>
<dbReference type="SUPFAM" id="SSF52540">
    <property type="entry name" value="P-loop containing nucleoside triphosphate hydrolases"/>
    <property type="match status" value="1"/>
</dbReference>
<dbReference type="PROSITE" id="PS50893">
    <property type="entry name" value="ABC_TRANSPORTER_2"/>
    <property type="match status" value="1"/>
</dbReference>
<gene>
    <name evidence="13" type="ORF">K490DRAFT_21597</name>
</gene>
<feature type="transmembrane region" description="Helical" evidence="10">
    <location>
        <begin position="84"/>
        <end position="107"/>
    </location>
</feature>
<dbReference type="InterPro" id="IPR027417">
    <property type="entry name" value="P-loop_NTPase"/>
</dbReference>
<evidence type="ECO:0000256" key="3">
    <source>
        <dbReference type="ARBA" id="ARBA00022692"/>
    </source>
</evidence>
<evidence type="ECO:0000256" key="1">
    <source>
        <dbReference type="ARBA" id="ARBA00004141"/>
    </source>
</evidence>
<keyword evidence="3 10" id="KW-0812">Transmembrane</keyword>
<dbReference type="AlphaFoldDB" id="A0A9P4HQZ0"/>
<dbReference type="InterPro" id="IPR003593">
    <property type="entry name" value="AAA+_ATPase"/>
</dbReference>
<name>A0A9P4HQZ0_9PEZI</name>
<evidence type="ECO:0000256" key="6">
    <source>
        <dbReference type="ARBA" id="ARBA00022989"/>
    </source>
</evidence>
<dbReference type="PANTHER" id="PTHR24221:SF503">
    <property type="entry name" value="MITOCHONDRIAL POTASSIUM CHANNEL ATP-BINDING SUBUNIT"/>
    <property type="match status" value="1"/>
</dbReference>
<feature type="transmembrane region" description="Helical" evidence="10">
    <location>
        <begin position="25"/>
        <end position="43"/>
    </location>
</feature>
<evidence type="ECO:0000313" key="14">
    <source>
        <dbReference type="Proteomes" id="UP000799776"/>
    </source>
</evidence>
<dbReference type="InterPro" id="IPR003439">
    <property type="entry name" value="ABC_transporter-like_ATP-bd"/>
</dbReference>
<evidence type="ECO:0000256" key="4">
    <source>
        <dbReference type="ARBA" id="ARBA00022741"/>
    </source>
</evidence>
<feature type="transmembrane region" description="Helical" evidence="10">
    <location>
        <begin position="50"/>
        <end position="72"/>
    </location>
</feature>
<dbReference type="InterPro" id="IPR017871">
    <property type="entry name" value="ABC_transporter-like_CS"/>
</dbReference>
<dbReference type="GO" id="GO:0005524">
    <property type="term" value="F:ATP binding"/>
    <property type="evidence" value="ECO:0007669"/>
    <property type="project" value="UniProtKB-KW"/>
</dbReference>
<comment type="subcellular location">
    <subcellularLocation>
        <location evidence="1">Membrane</location>
        <topology evidence="1">Multi-pass membrane protein</topology>
    </subcellularLocation>
</comment>
<feature type="non-terminal residue" evidence="13">
    <location>
        <position position="1"/>
    </location>
</feature>
<keyword evidence="6 10" id="KW-1133">Transmembrane helix</keyword>
<feature type="compositionally biased region" description="Basic and acidic residues" evidence="9">
    <location>
        <begin position="145"/>
        <end position="156"/>
    </location>
</feature>
<dbReference type="FunFam" id="3.40.50.300:FF:000287">
    <property type="entry name" value="Multidrug ABC transporter ATP-binding protein"/>
    <property type="match status" value="1"/>
</dbReference>
<dbReference type="InterPro" id="IPR039421">
    <property type="entry name" value="Type_1_exporter"/>
</dbReference>
<feature type="domain" description="ABC transmembrane type-1" evidence="12">
    <location>
        <begin position="208"/>
        <end position="493"/>
    </location>
</feature>
<dbReference type="Gene3D" id="1.20.1560.10">
    <property type="entry name" value="ABC transporter type 1, transmembrane domain"/>
    <property type="match status" value="1"/>
</dbReference>
<evidence type="ECO:0000259" key="12">
    <source>
        <dbReference type="PROSITE" id="PS50929"/>
    </source>
</evidence>
<feature type="transmembrane region" description="Helical" evidence="10">
    <location>
        <begin position="434"/>
        <end position="455"/>
    </location>
</feature>
<evidence type="ECO:0000256" key="10">
    <source>
        <dbReference type="SAM" id="Phobius"/>
    </source>
</evidence>
<dbReference type="GO" id="GO:0016887">
    <property type="term" value="F:ATP hydrolysis activity"/>
    <property type="evidence" value="ECO:0007669"/>
    <property type="project" value="InterPro"/>
</dbReference>
<keyword evidence="7 10" id="KW-0472">Membrane</keyword>
<evidence type="ECO:0000313" key="13">
    <source>
        <dbReference type="EMBL" id="KAF2085032.1"/>
    </source>
</evidence>
<dbReference type="SUPFAM" id="SSF90123">
    <property type="entry name" value="ABC transporter transmembrane region"/>
    <property type="match status" value="1"/>
</dbReference>
<dbReference type="InterPro" id="IPR036640">
    <property type="entry name" value="ABC1_TM_sf"/>
</dbReference>
<dbReference type="EMBL" id="ML978735">
    <property type="protein sequence ID" value="KAF2085032.1"/>
    <property type="molecule type" value="Genomic_DNA"/>
</dbReference>
<dbReference type="GO" id="GO:0016020">
    <property type="term" value="C:membrane"/>
    <property type="evidence" value="ECO:0007669"/>
    <property type="project" value="UniProtKB-SubCell"/>
</dbReference>
<feature type="non-terminal residue" evidence="13">
    <location>
        <position position="764"/>
    </location>
</feature>
<evidence type="ECO:0000256" key="7">
    <source>
        <dbReference type="ARBA" id="ARBA00023136"/>
    </source>
</evidence>
<dbReference type="GO" id="GO:0140359">
    <property type="term" value="F:ABC-type transporter activity"/>
    <property type="evidence" value="ECO:0007669"/>
    <property type="project" value="InterPro"/>
</dbReference>
<accession>A0A9P4HQZ0</accession>
<dbReference type="PROSITE" id="PS50929">
    <property type="entry name" value="ABC_TM1F"/>
    <property type="match status" value="1"/>
</dbReference>
<comment type="caution">
    <text evidence="13">The sequence shown here is derived from an EMBL/GenBank/DDBJ whole genome shotgun (WGS) entry which is preliminary data.</text>
</comment>
<dbReference type="Pfam" id="PF00005">
    <property type="entry name" value="ABC_tran"/>
    <property type="match status" value="1"/>
</dbReference>
<dbReference type="CDD" id="cd18583">
    <property type="entry name" value="ABC_6TM_HMT1"/>
    <property type="match status" value="1"/>
</dbReference>
<sequence>FVGEAVLFIVHSLQERGWWAEEHNVLFVMTSILVWGCLAVILLESPFPRWLPYLGAWILGLVLEAVIFALTATSPTERDVFSDARLAIMALRLAVLFMLSVTGIVMASTVARAEESTDEESQPLLGNGHVAQPDAGQYGAIPVEDDPKQADTKTGAEDEDEDEDKDVKEKQRKRLMEHGGWWGYLKGFFIFLPLIWPARNRKMQFYLFIIGLCVVFQRALNVLIPNQLGVITNKLALVSGTGLVPWREISLWIAFRFLSSRAGIDGVQSLLTTHLEQFSYLQITKAAFRHVMGLSMDFHTEKNSGELLKAVEQGYSLTQLLDYVVFDTIPLLVDLIVAFFFLSNLFDVYLAFTVIVVAITFFWTTIKLTAYNRESRRLYVDKYLKENKIMYESVSNWQTVAYFNRRKHEEERLDKAVKEHIDAYVRYNWSYNMIFAVQALVILFGLLVASFLAAYRIALNERTVGSFVTLVGYWSTLSSPLSRLANSYNRLASDLIDAERMLQLFNTKSNIEDKEDAQPLQITEGRVDFENVEFAYDKRKSTLKDITFTAESGKTVALVGETGSGKSTTLKLLLRFYDVTAGSIKIDGQDIRDVQLHSLREAMGVVPQDPSMFNMSIMENIRYARLDASDEEVHEACRAAAVHDKILTFPDGYSTKVGERGVKLSGGELQRVAIARVLLKNPQLVLLDEATSAVDSATEIQIQEAFKRLSKGRTTFIIAHRLSTIMDADLILVIENGQIIERGTQQELLGMGGKYVDLWTKQTS</sequence>